<gene>
    <name evidence="3" type="ORF">GCM10007304_04420</name>
</gene>
<dbReference type="InterPro" id="IPR022029">
    <property type="entry name" value="YoaR-like_PG-bd"/>
</dbReference>
<evidence type="ECO:0000256" key="1">
    <source>
        <dbReference type="SAM" id="MobiDB-lite"/>
    </source>
</evidence>
<evidence type="ECO:0000313" key="4">
    <source>
        <dbReference type="Proteomes" id="UP000654257"/>
    </source>
</evidence>
<dbReference type="Proteomes" id="UP000654257">
    <property type="component" value="Unassembled WGS sequence"/>
</dbReference>
<protein>
    <submittedName>
        <fullName evidence="3">Vanomycin resistance protein VanB</fullName>
    </submittedName>
</protein>
<reference evidence="3" key="1">
    <citation type="journal article" date="2014" name="Int. J. Syst. Evol. Microbiol.">
        <title>Complete genome sequence of Corynebacterium casei LMG S-19264T (=DSM 44701T), isolated from a smear-ripened cheese.</title>
        <authorList>
            <consortium name="US DOE Joint Genome Institute (JGI-PGF)"/>
            <person name="Walter F."/>
            <person name="Albersmeier A."/>
            <person name="Kalinowski J."/>
            <person name="Ruckert C."/>
        </authorList>
    </citation>
    <scope>NUCLEOTIDE SEQUENCE</scope>
    <source>
        <strain evidence="3">CCM 7905</strain>
    </source>
</reference>
<feature type="region of interest" description="Disordered" evidence="1">
    <location>
        <begin position="1"/>
        <end position="35"/>
    </location>
</feature>
<organism evidence="3 4">
    <name type="scientific">Rhodococcoides trifolii</name>
    <dbReference type="NCBI Taxonomy" id="908250"/>
    <lineage>
        <taxon>Bacteria</taxon>
        <taxon>Bacillati</taxon>
        <taxon>Actinomycetota</taxon>
        <taxon>Actinomycetes</taxon>
        <taxon>Mycobacteriales</taxon>
        <taxon>Nocardiaceae</taxon>
        <taxon>Rhodococcoides</taxon>
    </lineage>
</organism>
<dbReference type="RefSeq" id="WP_229745732.1">
    <property type="nucleotide sequence ID" value="NZ_BMCU01000001.1"/>
</dbReference>
<reference evidence="3" key="2">
    <citation type="submission" date="2020-09" db="EMBL/GenBank/DDBJ databases">
        <authorList>
            <person name="Sun Q."/>
            <person name="Sedlacek I."/>
        </authorList>
    </citation>
    <scope>NUCLEOTIDE SEQUENCE</scope>
    <source>
        <strain evidence="3">CCM 7905</strain>
    </source>
</reference>
<name>A0A917CNB4_9NOCA</name>
<accession>A0A917CNB4</accession>
<dbReference type="InterPro" id="IPR007391">
    <property type="entry name" value="Vancomycin_resist_VanW"/>
</dbReference>
<dbReference type="EMBL" id="BMCU01000001">
    <property type="protein sequence ID" value="GGF93673.1"/>
    <property type="molecule type" value="Genomic_DNA"/>
</dbReference>
<feature type="domain" description="YoaR-like putative peptidoglycan binding" evidence="2">
    <location>
        <begin position="280"/>
        <end position="345"/>
    </location>
</feature>
<evidence type="ECO:0000259" key="2">
    <source>
        <dbReference type="Pfam" id="PF12229"/>
    </source>
</evidence>
<keyword evidence="4" id="KW-1185">Reference proteome</keyword>
<evidence type="ECO:0000313" key="3">
    <source>
        <dbReference type="EMBL" id="GGF93673.1"/>
    </source>
</evidence>
<dbReference type="AlphaFoldDB" id="A0A917CNB4"/>
<dbReference type="InterPro" id="IPR052913">
    <property type="entry name" value="Glycopeptide_resist_protein"/>
</dbReference>
<sequence length="590" mass="60909">MERGNENDEKPTPNTEQDTQVLAGVTPSNGGSRSGDVPWRKIALGAGAVVLLGAAAYAVDWVSSSERVPRGVSVAGVQVGGKSFDDAESQLRSTLGPRADQPVAVRAGDATAEVVPSVAGLQVDWTATLDRAGAQPLSPFTRIASLFTHREIGVASTVDDAALAAAVDGLRPVTDREPVEGSIVFDGAVPRVVDPEDGQILDAAGAADALSADWASGSPVDLPVSSTPVSVTRDGIESALTDVAQPAVSGPITITGENNAIATLAPEQVGAVLSFAPNGDGGLMPSYDIDAATSILAPQLVGSERRPVDARFTLATGRPTVVAGVDGYTVQWPATLEALPDLLTTENRSAPAQYGTTPPALTTAAAEGLGVNEVIGEYTTGGFEYASGVNIGLAAQLINGALVLPGTTFSFNDYTGPRGTDRGFVESGIIDDGRPQRAVGGGISQLATTLYNAGYFAGMDDVEHTEHSYYISRYPEAREATIFEGAIDLKFRNPGTTGVLIDAVATSSNVTVRLWGTKTVDVESITGDRTLPTTPETIRLPRGEQCVASSGANGFTASDTRVVSDAASGAELSRNTRTVKYDPVPVVQCQ</sequence>
<dbReference type="PANTHER" id="PTHR35788">
    <property type="entry name" value="EXPORTED PROTEIN-RELATED"/>
    <property type="match status" value="1"/>
</dbReference>
<dbReference type="Pfam" id="PF04294">
    <property type="entry name" value="VanW"/>
    <property type="match status" value="1"/>
</dbReference>
<comment type="caution">
    <text evidence="3">The sequence shown here is derived from an EMBL/GenBank/DDBJ whole genome shotgun (WGS) entry which is preliminary data.</text>
</comment>
<dbReference type="PANTHER" id="PTHR35788:SF1">
    <property type="entry name" value="EXPORTED PROTEIN"/>
    <property type="match status" value="1"/>
</dbReference>
<dbReference type="Pfam" id="PF12229">
    <property type="entry name" value="PG_binding_4"/>
    <property type="match status" value="1"/>
</dbReference>
<feature type="compositionally biased region" description="Polar residues" evidence="1">
    <location>
        <begin position="12"/>
        <end position="31"/>
    </location>
</feature>
<proteinExistence type="predicted"/>
<feature type="compositionally biased region" description="Basic and acidic residues" evidence="1">
    <location>
        <begin position="1"/>
        <end position="11"/>
    </location>
</feature>